<keyword evidence="3" id="KW-0805">Transcription regulation</keyword>
<dbReference type="InterPro" id="IPR050595">
    <property type="entry name" value="Bact_response_regulator"/>
</dbReference>
<dbReference type="AlphaFoldDB" id="F8GWZ9"/>
<evidence type="ECO:0000256" key="6">
    <source>
        <dbReference type="PROSITE-ProRule" id="PRU00169"/>
    </source>
</evidence>
<dbReference type="Pfam" id="PF00072">
    <property type="entry name" value="Response_reg"/>
    <property type="match status" value="1"/>
</dbReference>
<dbReference type="InterPro" id="IPR011006">
    <property type="entry name" value="CheY-like_superfamily"/>
</dbReference>
<name>F8GWZ9_CUPNN</name>
<protein>
    <submittedName>
        <fullName evidence="8">Response regulator receiver protein</fullName>
    </submittedName>
</protein>
<keyword evidence="2" id="KW-0902">Two-component regulatory system</keyword>
<evidence type="ECO:0000256" key="3">
    <source>
        <dbReference type="ARBA" id="ARBA00023015"/>
    </source>
</evidence>
<evidence type="ECO:0000313" key="8">
    <source>
        <dbReference type="EMBL" id="AEI81869.1"/>
    </source>
</evidence>
<evidence type="ECO:0000256" key="2">
    <source>
        <dbReference type="ARBA" id="ARBA00023012"/>
    </source>
</evidence>
<dbReference type="Gene3D" id="3.40.50.2300">
    <property type="match status" value="1"/>
</dbReference>
<evidence type="ECO:0000256" key="4">
    <source>
        <dbReference type="ARBA" id="ARBA00023125"/>
    </source>
</evidence>
<dbReference type="SMART" id="SM00448">
    <property type="entry name" value="REC"/>
    <property type="match status" value="1"/>
</dbReference>
<dbReference type="CDD" id="cd17574">
    <property type="entry name" value="REC_OmpR"/>
    <property type="match status" value="1"/>
</dbReference>
<keyword evidence="8" id="KW-0614">Plasmid</keyword>
<proteinExistence type="predicted"/>
<evidence type="ECO:0000256" key="1">
    <source>
        <dbReference type="ARBA" id="ARBA00022553"/>
    </source>
</evidence>
<dbReference type="SUPFAM" id="SSF52172">
    <property type="entry name" value="CheY-like"/>
    <property type="match status" value="1"/>
</dbReference>
<geneLocation type="plasmid" evidence="8 9">
    <name>pBB1</name>
</geneLocation>
<accession>F8GWZ9</accession>
<dbReference type="PANTHER" id="PTHR44591">
    <property type="entry name" value="STRESS RESPONSE REGULATOR PROTEIN 1"/>
    <property type="match status" value="1"/>
</dbReference>
<dbReference type="GeneID" id="34312405"/>
<dbReference type="EMBL" id="CP002879">
    <property type="protein sequence ID" value="AEI81869.1"/>
    <property type="molecule type" value="Genomic_DNA"/>
</dbReference>
<keyword evidence="5" id="KW-0804">Transcription</keyword>
<feature type="domain" description="Response regulatory" evidence="7">
    <location>
        <begin position="4"/>
        <end position="120"/>
    </location>
</feature>
<dbReference type="HOGENOM" id="CLU_000445_69_17_4"/>
<dbReference type="RefSeq" id="WP_013958924.1">
    <property type="nucleotide sequence ID" value="NC_015727.1"/>
</dbReference>
<feature type="modified residue" description="4-aspartylphosphate" evidence="6">
    <location>
        <position position="53"/>
    </location>
</feature>
<dbReference type="GO" id="GO:0003677">
    <property type="term" value="F:DNA binding"/>
    <property type="evidence" value="ECO:0007669"/>
    <property type="project" value="UniProtKB-KW"/>
</dbReference>
<dbReference type="GO" id="GO:0000160">
    <property type="term" value="P:phosphorelay signal transduction system"/>
    <property type="evidence" value="ECO:0007669"/>
    <property type="project" value="UniProtKB-KW"/>
</dbReference>
<keyword evidence="1 6" id="KW-0597">Phosphoprotein</keyword>
<organism evidence="8 9">
    <name type="scientific">Cupriavidus necator (strain ATCC 43291 / DSM 13513 / CCUG 52238 / LMG 8453 / N-1)</name>
    <name type="common">Ralstonia eutropha</name>
    <dbReference type="NCBI Taxonomy" id="1042878"/>
    <lineage>
        <taxon>Bacteria</taxon>
        <taxon>Pseudomonadati</taxon>
        <taxon>Pseudomonadota</taxon>
        <taxon>Betaproteobacteria</taxon>
        <taxon>Burkholderiales</taxon>
        <taxon>Burkholderiaceae</taxon>
        <taxon>Cupriavidus</taxon>
    </lineage>
</organism>
<dbReference type="Proteomes" id="UP000006798">
    <property type="component" value="Plasmid pBB1"/>
</dbReference>
<gene>
    <name evidence="8" type="ordered locus">CNE_BB1p04450</name>
</gene>
<dbReference type="KEGG" id="cnc:CNE_BB1p04450"/>
<evidence type="ECO:0000259" key="7">
    <source>
        <dbReference type="PROSITE" id="PS50110"/>
    </source>
</evidence>
<dbReference type="PROSITE" id="PS50110">
    <property type="entry name" value="RESPONSE_REGULATORY"/>
    <property type="match status" value="1"/>
</dbReference>
<keyword evidence="4" id="KW-0238">DNA-binding</keyword>
<evidence type="ECO:0000256" key="5">
    <source>
        <dbReference type="ARBA" id="ARBA00023163"/>
    </source>
</evidence>
<dbReference type="PANTHER" id="PTHR44591:SF3">
    <property type="entry name" value="RESPONSE REGULATORY DOMAIN-CONTAINING PROTEIN"/>
    <property type="match status" value="1"/>
</dbReference>
<sequence length="128" mass="14111">MTHKVLIVDDEPNIVIPLEFLMQQSGYEVGIARDGQAALEQMTAFQPDLVLLDIMLPLLSGFEVCQKIRENKAWDRVKVVMLSAKGRDLEVAKGLALGADAYITKPFSTRALVEQVSALLASGQRARE</sequence>
<reference evidence="8 9" key="1">
    <citation type="journal article" date="2011" name="J. Bacteriol.">
        <title>Complete genome sequence of the type strain Cupriavidus necator N-1.</title>
        <authorList>
            <person name="Poehlein A."/>
            <person name="Kusian B."/>
            <person name="Friedrich B."/>
            <person name="Daniel R."/>
            <person name="Bowien B."/>
        </authorList>
    </citation>
    <scope>NUCLEOTIDE SEQUENCE [LARGE SCALE GENOMIC DNA]</scope>
    <source>
        <strain evidence="9">ATCC 43291 / DSM 13513 / CCUG 52238 / LMG 8453 / N-1</strain>
        <plasmid evidence="8 9">pBB1</plasmid>
    </source>
</reference>
<evidence type="ECO:0000313" key="9">
    <source>
        <dbReference type="Proteomes" id="UP000006798"/>
    </source>
</evidence>
<dbReference type="FunFam" id="3.40.50.2300:FF:000001">
    <property type="entry name" value="DNA-binding response regulator PhoB"/>
    <property type="match status" value="1"/>
</dbReference>
<dbReference type="InterPro" id="IPR001789">
    <property type="entry name" value="Sig_transdc_resp-reg_receiver"/>
</dbReference>